<dbReference type="InterPro" id="IPR045260">
    <property type="entry name" value="Sec12-like"/>
</dbReference>
<dbReference type="AlphaFoldDB" id="A0A4P9Y797"/>
<evidence type="ECO:0000256" key="4">
    <source>
        <dbReference type="ARBA" id="ARBA00022692"/>
    </source>
</evidence>
<dbReference type="EMBL" id="KZ987769">
    <property type="protein sequence ID" value="RKP14986.1"/>
    <property type="molecule type" value="Genomic_DNA"/>
</dbReference>
<feature type="compositionally biased region" description="Basic and acidic residues" evidence="11">
    <location>
        <begin position="96"/>
        <end position="110"/>
    </location>
</feature>
<dbReference type="PANTHER" id="PTHR23284:SF0">
    <property type="entry name" value="PROLACTIN REGULATORY ELEMENT-BINDING PROTEIN"/>
    <property type="match status" value="1"/>
</dbReference>
<evidence type="ECO:0000256" key="7">
    <source>
        <dbReference type="ARBA" id="ARBA00022892"/>
    </source>
</evidence>
<dbReference type="Gene3D" id="2.130.10.10">
    <property type="entry name" value="YVTN repeat-like/Quinoprotein amine dehydrogenase"/>
    <property type="match status" value="1"/>
</dbReference>
<comment type="subcellular location">
    <subcellularLocation>
        <location evidence="1">Endoplasmic reticulum membrane</location>
        <topology evidence="1">Single-pass membrane protein</topology>
    </subcellularLocation>
</comment>
<keyword evidence="10" id="KW-0472">Membrane</keyword>
<dbReference type="PANTHER" id="PTHR23284">
    <property type="entry name" value="PROLACTIN REGULATORY ELEMENT BINDING PROTEIN"/>
    <property type="match status" value="1"/>
</dbReference>
<keyword evidence="4" id="KW-0812">Transmembrane</keyword>
<evidence type="ECO:0000256" key="8">
    <source>
        <dbReference type="ARBA" id="ARBA00022927"/>
    </source>
</evidence>
<dbReference type="GO" id="GO:0006888">
    <property type="term" value="P:endoplasmic reticulum to Golgi vesicle-mediated transport"/>
    <property type="evidence" value="ECO:0007669"/>
    <property type="project" value="TreeGrafter"/>
</dbReference>
<dbReference type="Proteomes" id="UP000267251">
    <property type="component" value="Unassembled WGS sequence"/>
</dbReference>
<name>A0A4P9Y797_9FUNG</name>
<sequence length="312" mass="33843">MKINPPGQFTHAPGFPVYVVRFASEDKVVLAGGGGPGNSGIRNKVTKLKIRPGQERLEEVATFELDQGEDTPMSLALHPALSNVWVCGANRKVEDLKHGGKGEGEKKEEGQGEEVDEVYSISTLSSKDADDYQRVAQISPDGRWLLTGSASGKVCLRSFPNLEEPFPNLDTGIQSDIMDVDFDRRAGKFIAVQERQITIWDLQSGTVVDTLDSPMVNGDQPGSFRHCRFGRGKTFGYAFAVVNTKDRKGAFVCKVSATTFGKVLIRSVHNKPITAFSISEKGDRLAYGTADLGVGILDTDTLDVSEGEGIMD</sequence>
<dbReference type="SUPFAM" id="SSF50998">
    <property type="entry name" value="Quinoprotein alcohol dehydrogenase-like"/>
    <property type="match status" value="1"/>
</dbReference>
<evidence type="ECO:0000256" key="11">
    <source>
        <dbReference type="SAM" id="MobiDB-lite"/>
    </source>
</evidence>
<keyword evidence="7" id="KW-0931">ER-Golgi transport</keyword>
<keyword evidence="8" id="KW-0653">Protein transport</keyword>
<reference evidence="13" key="1">
    <citation type="journal article" date="2018" name="Nat. Microbiol.">
        <title>Leveraging single-cell genomics to expand the fungal tree of life.</title>
        <authorList>
            <person name="Ahrendt S.R."/>
            <person name="Quandt C.A."/>
            <person name="Ciobanu D."/>
            <person name="Clum A."/>
            <person name="Salamov A."/>
            <person name="Andreopoulos B."/>
            <person name="Cheng J.F."/>
            <person name="Woyke T."/>
            <person name="Pelin A."/>
            <person name="Henrissat B."/>
            <person name="Reynolds N.K."/>
            <person name="Benny G.L."/>
            <person name="Smith M.E."/>
            <person name="James T.Y."/>
            <person name="Grigoriev I.V."/>
        </authorList>
    </citation>
    <scope>NUCLEOTIDE SEQUENCE [LARGE SCALE GENOMIC DNA]</scope>
</reference>
<evidence type="ECO:0000256" key="10">
    <source>
        <dbReference type="ARBA" id="ARBA00023136"/>
    </source>
</evidence>
<dbReference type="GO" id="GO:0005085">
    <property type="term" value="F:guanyl-nucleotide exchange factor activity"/>
    <property type="evidence" value="ECO:0007669"/>
    <property type="project" value="InterPro"/>
</dbReference>
<accession>A0A4P9Y797</accession>
<gene>
    <name evidence="12" type="ORF">BJ684DRAFT_7756</name>
</gene>
<dbReference type="GO" id="GO:0005789">
    <property type="term" value="C:endoplasmic reticulum membrane"/>
    <property type="evidence" value="ECO:0007669"/>
    <property type="project" value="UniProtKB-SubCell"/>
</dbReference>
<keyword evidence="5" id="KW-0677">Repeat</keyword>
<dbReference type="InterPro" id="IPR011047">
    <property type="entry name" value="Quinoprotein_ADH-like_sf"/>
</dbReference>
<evidence type="ECO:0000256" key="9">
    <source>
        <dbReference type="ARBA" id="ARBA00022989"/>
    </source>
</evidence>
<dbReference type="GO" id="GO:0015031">
    <property type="term" value="P:protein transport"/>
    <property type="evidence" value="ECO:0007669"/>
    <property type="project" value="UniProtKB-KW"/>
</dbReference>
<keyword evidence="6" id="KW-0256">Endoplasmic reticulum</keyword>
<proteinExistence type="predicted"/>
<dbReference type="OrthoDB" id="2013972at2759"/>
<protein>
    <submittedName>
        <fullName evidence="12">Quinon protein alcohol dehydrogenase-like superfamily</fullName>
    </submittedName>
</protein>
<dbReference type="GO" id="GO:0003400">
    <property type="term" value="P:regulation of COPII vesicle coating"/>
    <property type="evidence" value="ECO:0007669"/>
    <property type="project" value="TreeGrafter"/>
</dbReference>
<evidence type="ECO:0000256" key="5">
    <source>
        <dbReference type="ARBA" id="ARBA00022737"/>
    </source>
</evidence>
<keyword evidence="2" id="KW-0813">Transport</keyword>
<keyword evidence="13" id="KW-1185">Reference proteome</keyword>
<evidence type="ECO:0000256" key="2">
    <source>
        <dbReference type="ARBA" id="ARBA00022448"/>
    </source>
</evidence>
<evidence type="ECO:0000256" key="1">
    <source>
        <dbReference type="ARBA" id="ARBA00004389"/>
    </source>
</evidence>
<evidence type="ECO:0000256" key="6">
    <source>
        <dbReference type="ARBA" id="ARBA00022824"/>
    </source>
</evidence>
<dbReference type="InterPro" id="IPR015943">
    <property type="entry name" value="WD40/YVTN_repeat-like_dom_sf"/>
</dbReference>
<keyword evidence="9" id="KW-1133">Transmembrane helix</keyword>
<keyword evidence="3" id="KW-0853">WD repeat</keyword>
<evidence type="ECO:0000313" key="12">
    <source>
        <dbReference type="EMBL" id="RKP14986.1"/>
    </source>
</evidence>
<organism evidence="12 13">
    <name type="scientific">Piptocephalis cylindrospora</name>
    <dbReference type="NCBI Taxonomy" id="1907219"/>
    <lineage>
        <taxon>Eukaryota</taxon>
        <taxon>Fungi</taxon>
        <taxon>Fungi incertae sedis</taxon>
        <taxon>Zoopagomycota</taxon>
        <taxon>Zoopagomycotina</taxon>
        <taxon>Zoopagomycetes</taxon>
        <taxon>Zoopagales</taxon>
        <taxon>Piptocephalidaceae</taxon>
        <taxon>Piptocephalis</taxon>
    </lineage>
</organism>
<evidence type="ECO:0000313" key="13">
    <source>
        <dbReference type="Proteomes" id="UP000267251"/>
    </source>
</evidence>
<evidence type="ECO:0000256" key="3">
    <source>
        <dbReference type="ARBA" id="ARBA00022574"/>
    </source>
</evidence>
<feature type="region of interest" description="Disordered" evidence="11">
    <location>
        <begin position="96"/>
        <end position="115"/>
    </location>
</feature>